<dbReference type="Pfam" id="PF00239">
    <property type="entry name" value="Resolvase"/>
    <property type="match status" value="1"/>
</dbReference>
<evidence type="ECO:0000256" key="6">
    <source>
        <dbReference type="PIRSR" id="PIRSR606118-50"/>
    </source>
</evidence>
<dbReference type="Gene3D" id="3.40.50.1390">
    <property type="entry name" value="Resolvase, N-terminal catalytic domain"/>
    <property type="match status" value="1"/>
</dbReference>
<evidence type="ECO:0000313" key="9">
    <source>
        <dbReference type="EMBL" id="SMB28102.1"/>
    </source>
</evidence>
<evidence type="ECO:0000313" key="10">
    <source>
        <dbReference type="Proteomes" id="UP000242886"/>
    </source>
</evidence>
<dbReference type="RefSeq" id="WP_154717041.1">
    <property type="nucleotide sequence ID" value="NZ_LT837803.1"/>
</dbReference>
<dbReference type="Proteomes" id="UP000242886">
    <property type="component" value="Chromosome SDENCHOL"/>
</dbReference>
<dbReference type="PROSITE" id="PS00397">
    <property type="entry name" value="RECOMBINASES_1"/>
    <property type="match status" value="1"/>
</dbReference>
<evidence type="ECO:0000259" key="8">
    <source>
        <dbReference type="PROSITE" id="PS51736"/>
    </source>
</evidence>
<dbReference type="EMBL" id="LT837803">
    <property type="protein sequence ID" value="SMB28102.1"/>
    <property type="molecule type" value="Genomic_DNA"/>
</dbReference>
<evidence type="ECO:0000256" key="4">
    <source>
        <dbReference type="ARBA" id="ARBA00023125"/>
    </source>
</evidence>
<comment type="similarity">
    <text evidence="1">Belongs to the site-specific recombinase resolvase family.</text>
</comment>
<keyword evidence="10" id="KW-1185">Reference proteome</keyword>
<dbReference type="PROSITE" id="PS51736">
    <property type="entry name" value="RECOMBINASES_3"/>
    <property type="match status" value="1"/>
</dbReference>
<feature type="domain" description="Resolvase/invertase-type recombinase catalytic" evidence="8">
    <location>
        <begin position="1"/>
        <end position="134"/>
    </location>
</feature>
<dbReference type="InterPro" id="IPR006119">
    <property type="entry name" value="Resolv_N"/>
</dbReference>
<dbReference type="GO" id="GO:0003677">
    <property type="term" value="F:DNA binding"/>
    <property type="evidence" value="ECO:0007669"/>
    <property type="project" value="UniProtKB-KW"/>
</dbReference>
<proteinExistence type="inferred from homology"/>
<evidence type="ECO:0000256" key="2">
    <source>
        <dbReference type="ARBA" id="ARBA00022908"/>
    </source>
</evidence>
<dbReference type="FunFam" id="3.40.50.1390:FF:000001">
    <property type="entry name" value="DNA recombinase"/>
    <property type="match status" value="1"/>
</dbReference>
<reference evidence="9" key="1">
    <citation type="submission" date="2017-03" db="EMBL/GenBank/DDBJ databases">
        <authorList>
            <consortium name="AG Boll"/>
        </authorList>
    </citation>
    <scope>NUCLEOTIDE SEQUENCE [LARGE SCALE GENOMIC DNA]</scope>
    <source>
        <strain evidence="9">Chol</strain>
    </source>
</reference>
<dbReference type="InterPro" id="IPR006118">
    <property type="entry name" value="Recombinase_CS"/>
</dbReference>
<keyword evidence="3" id="KW-0230">DNA invertase</keyword>
<dbReference type="CDD" id="cd03768">
    <property type="entry name" value="SR_ResInv"/>
    <property type="match status" value="1"/>
</dbReference>
<dbReference type="SMART" id="SM00857">
    <property type="entry name" value="Resolvase"/>
    <property type="match status" value="1"/>
</dbReference>
<dbReference type="PANTHER" id="PTHR30461">
    <property type="entry name" value="DNA-INVERTASE FROM LAMBDOID PROPHAGE"/>
    <property type="match status" value="1"/>
</dbReference>
<dbReference type="PANTHER" id="PTHR30461:SF2">
    <property type="entry name" value="SERINE RECOMBINASE PINE-RELATED"/>
    <property type="match status" value="1"/>
</dbReference>
<dbReference type="InterPro" id="IPR050639">
    <property type="entry name" value="SSR_resolvase"/>
</dbReference>
<organism evidence="9 10">
    <name type="scientific">Sterolibacterium denitrificans</name>
    <dbReference type="NCBI Taxonomy" id="157592"/>
    <lineage>
        <taxon>Bacteria</taxon>
        <taxon>Pseudomonadati</taxon>
        <taxon>Pseudomonadota</taxon>
        <taxon>Betaproteobacteria</taxon>
        <taxon>Nitrosomonadales</taxon>
        <taxon>Sterolibacteriaceae</taxon>
        <taxon>Sterolibacterium</taxon>
    </lineage>
</organism>
<keyword evidence="5" id="KW-0233">DNA recombination</keyword>
<sequence>MIYGYARVSTQEQETRAQVQALKAAGVSVIFEEKRSGGDRRRPVLADVLKKLRRGDTLVVFKLDRVARSLQHLLEVLAIIEAKQAHFVSLTETIETKSPAGRMMLQILGAFAEFEREMIRERTRAGMQAAVKNGVRLGRPYGIPIELQPEMMRKWETGTYTKTALAREYNVHISSIKRTIRRQIANRRPNKV</sequence>
<evidence type="ECO:0000256" key="7">
    <source>
        <dbReference type="PROSITE-ProRule" id="PRU10137"/>
    </source>
</evidence>
<gene>
    <name evidence="9" type="primary">cin</name>
    <name evidence="9" type="ORF">SDENCHOL_20557</name>
</gene>
<evidence type="ECO:0000256" key="3">
    <source>
        <dbReference type="ARBA" id="ARBA00023100"/>
    </source>
</evidence>
<accession>A0A7Z7HTS5</accession>
<dbReference type="GO" id="GO:0000150">
    <property type="term" value="F:DNA strand exchange activity"/>
    <property type="evidence" value="ECO:0007669"/>
    <property type="project" value="UniProtKB-KW"/>
</dbReference>
<feature type="active site" description="O-(5'-phospho-DNA)-serine intermediate" evidence="6 7">
    <location>
        <position position="9"/>
    </location>
</feature>
<evidence type="ECO:0000256" key="1">
    <source>
        <dbReference type="ARBA" id="ARBA00009913"/>
    </source>
</evidence>
<dbReference type="InterPro" id="IPR036162">
    <property type="entry name" value="Resolvase-like_N_sf"/>
</dbReference>
<evidence type="ECO:0000256" key="5">
    <source>
        <dbReference type="ARBA" id="ARBA00023172"/>
    </source>
</evidence>
<dbReference type="PROSITE" id="PS00398">
    <property type="entry name" value="RECOMBINASES_2"/>
    <property type="match status" value="1"/>
</dbReference>
<name>A0A7Z7HTS5_9PROT</name>
<dbReference type="GO" id="GO:0015074">
    <property type="term" value="P:DNA integration"/>
    <property type="evidence" value="ECO:0007669"/>
    <property type="project" value="UniProtKB-KW"/>
</dbReference>
<dbReference type="AlphaFoldDB" id="A0A7Z7HTS5"/>
<dbReference type="SUPFAM" id="SSF53041">
    <property type="entry name" value="Resolvase-like"/>
    <property type="match status" value="1"/>
</dbReference>
<keyword evidence="2" id="KW-0229">DNA integration</keyword>
<keyword evidence="4" id="KW-0238">DNA-binding</keyword>
<protein>
    <submittedName>
        <fullName evidence="9">DNA-invertase</fullName>
    </submittedName>
</protein>